<dbReference type="RefSeq" id="WP_173413697.1">
    <property type="nucleotide sequence ID" value="NZ_CP054139.1"/>
</dbReference>
<gene>
    <name evidence="3" type="ORF">HQ865_04260</name>
</gene>
<evidence type="ECO:0000313" key="4">
    <source>
        <dbReference type="Proteomes" id="UP000505355"/>
    </source>
</evidence>
<protein>
    <submittedName>
        <fullName evidence="3">PKD domain-containing protein</fullName>
    </submittedName>
</protein>
<proteinExistence type="predicted"/>
<dbReference type="SUPFAM" id="SSF49299">
    <property type="entry name" value="PKD domain"/>
    <property type="match status" value="1"/>
</dbReference>
<evidence type="ECO:0000256" key="1">
    <source>
        <dbReference type="SAM" id="SignalP"/>
    </source>
</evidence>
<dbReference type="InterPro" id="IPR035986">
    <property type="entry name" value="PKD_dom_sf"/>
</dbReference>
<feature type="domain" description="PKD" evidence="2">
    <location>
        <begin position="1111"/>
        <end position="1147"/>
    </location>
</feature>
<keyword evidence="4" id="KW-1185">Reference proteome</keyword>
<keyword evidence="1" id="KW-0732">Signal</keyword>
<dbReference type="Proteomes" id="UP000505355">
    <property type="component" value="Chromosome"/>
</dbReference>
<evidence type="ECO:0000313" key="3">
    <source>
        <dbReference type="EMBL" id="QKJ28999.1"/>
    </source>
</evidence>
<dbReference type="EMBL" id="CP054139">
    <property type="protein sequence ID" value="QKJ28999.1"/>
    <property type="molecule type" value="Genomic_DNA"/>
</dbReference>
<dbReference type="PROSITE" id="PS50093">
    <property type="entry name" value="PKD"/>
    <property type="match status" value="1"/>
</dbReference>
<feature type="signal peptide" evidence="1">
    <location>
        <begin position="1"/>
        <end position="22"/>
    </location>
</feature>
<name>A0A7D4UC74_9SPHI</name>
<reference evidence="3 4" key="1">
    <citation type="submission" date="2020-05" db="EMBL/GenBank/DDBJ databases">
        <title>Mucilaginibacter mali sp. nov.</title>
        <authorList>
            <person name="Kim H.S."/>
            <person name="Lee K.C."/>
            <person name="Suh M.K."/>
            <person name="Kim J.-S."/>
            <person name="Han K.-I."/>
            <person name="Eom M.K."/>
            <person name="Shin Y.K."/>
            <person name="Lee J.-S."/>
        </authorList>
    </citation>
    <scope>NUCLEOTIDE SEQUENCE [LARGE SCALE GENOMIC DNA]</scope>
    <source>
        <strain evidence="3 4">G2-14</strain>
    </source>
</reference>
<evidence type="ECO:0000259" key="2">
    <source>
        <dbReference type="PROSITE" id="PS50093"/>
    </source>
</evidence>
<feature type="chain" id="PRO_5028904050" evidence="1">
    <location>
        <begin position="23"/>
        <end position="1289"/>
    </location>
</feature>
<organism evidence="3 4">
    <name type="scientific">Mucilaginibacter mali</name>
    <dbReference type="NCBI Taxonomy" id="2740462"/>
    <lineage>
        <taxon>Bacteria</taxon>
        <taxon>Pseudomonadati</taxon>
        <taxon>Bacteroidota</taxon>
        <taxon>Sphingobacteriia</taxon>
        <taxon>Sphingobacteriales</taxon>
        <taxon>Sphingobacteriaceae</taxon>
        <taxon>Mucilaginibacter</taxon>
    </lineage>
</organism>
<dbReference type="InterPro" id="IPR000601">
    <property type="entry name" value="PKD_dom"/>
</dbReference>
<dbReference type="Gene3D" id="2.60.40.10">
    <property type="entry name" value="Immunoglobulins"/>
    <property type="match status" value="1"/>
</dbReference>
<dbReference type="KEGG" id="mmab:HQ865_04260"/>
<dbReference type="InterPro" id="IPR013783">
    <property type="entry name" value="Ig-like_fold"/>
</dbReference>
<dbReference type="Pfam" id="PF00801">
    <property type="entry name" value="PKD"/>
    <property type="match status" value="1"/>
</dbReference>
<accession>A0A7D4UC74</accession>
<sequence>MNKRIFIMLTGMILLSYCRIFGQGVASVNNFTGAASVTIPLYNVTNGSLSVPVSVSYNSNGVKVKEVEGNAGISWNVNIGGAVYRTVRDLPDDVKKDESSHDRKGWLYNTNSTGIGNFAFHNTGPDCTNEAWDISYINSNFNDLSDTEPDEFNVIAPGLSCRLYLDSAHHFRASPYRDYKVSTDTDGVGKISSFTITNDQGTTYIFDVIESERKNTITSGTVSFFKRDYSLYRYGITYYTAWKLSSITDMRGNSVIFDYTIAPDIYRSTPIRLALGGSSTATYQFETVEYMYTKYLTTISVSSRGGTAKPVLGFSYYPYARIGTVVSGIMGYGKSVNFTYTNPYSRDGSEYGREFLTGIDVGDHQYSFTYKGLQMRGQYHPVISLPDSTSKKLDYWGYYTGSSNTSLISSVYVNPSDTTLERYRNIYPGVHNFDYPYFINGVSRFMVPDSAKIGLMDTVKYSKGGFTVLKYEPNQFYDATADSYTYGSGFRVRQIRDYNGTDTTKASVRDYSYSDASGNGSGRALSMPQFQFTTPYSGGGTTQAQWENSTIRSEDDLSPEDKSIVYGMVTVSQPGAGKTRYEYTTPATFWDTSYGTDWRPTKVYLARPSCTTLSFATNDKNTYPFPNNTNYDFERGLLTRQTAFNSAGDTVSKTTYTYTRSATPFRITAFKFSSNGTDTAYAKYNILTDVDNLTTKVVTKVYDLNSTTLYKQSTVDYYYNSAYHKLMTKQQSTSSDGSVNITNIKYVKDYAATNSGTDSVNLALYHMQQMNCNIPVETYQQVQRDSLRTVGASLVKFKTFAFSGYDDLYLPAHKLSYISGTGVTNFTPSAISSNVFGSDSRYFVTENDVMYDYRGYLQTSNDNNRHTNTVLTDVMAQQPAAAFANATAAEVGFMNYDADIPSTAFDVDPAEISADGRTGKGLALAYTDLPSRVFTKSPRANNYIFSIWIKASSGGTMTITLTSGATSHNYTFAYTGGSKYNYYQKALPLTGMSSTFTLSYQPGNSILTDDVAVYPDCAQAAITGYDTVSRQKIAETNTNGKAAYYSYDSFWRPLAVFDNDHNMVKRMSYVNRNGADPADLGTATVGTSSSDKTVNFYVGIPDADNHTGLRYRWNFGDDTTHVTTMSGIISHVYPAYSTYNYTLTISSPYYPDETITGSVTTSAIPDPGSYPLVTATGLGDGTGTITAVQFYQGSTLAYSFSQAQMESGTVYVAPGNYTVIISVDGQQYNESLGTGYKRAVVYYNGVEHDCTPFAGHSFHQNYSFSVDLTSSGITSLIFALDTTNCTPES</sequence>